<organism evidence="4 5">
    <name type="scientific">Sorangium cellulosum</name>
    <name type="common">Polyangium cellulosum</name>
    <dbReference type="NCBI Taxonomy" id="56"/>
    <lineage>
        <taxon>Bacteria</taxon>
        <taxon>Pseudomonadati</taxon>
        <taxon>Myxococcota</taxon>
        <taxon>Polyangia</taxon>
        <taxon>Polyangiales</taxon>
        <taxon>Polyangiaceae</taxon>
        <taxon>Sorangium</taxon>
    </lineage>
</organism>
<keyword evidence="2" id="KW-0597">Phosphoprotein</keyword>
<evidence type="ECO:0000259" key="3">
    <source>
        <dbReference type="PROSITE" id="PS50075"/>
    </source>
</evidence>
<evidence type="ECO:0000256" key="1">
    <source>
        <dbReference type="ARBA" id="ARBA00022450"/>
    </source>
</evidence>
<feature type="domain" description="Carrier" evidence="3">
    <location>
        <begin position="2"/>
        <end position="79"/>
    </location>
</feature>
<evidence type="ECO:0000313" key="5">
    <source>
        <dbReference type="Proteomes" id="UP000075420"/>
    </source>
</evidence>
<dbReference type="AlphaFoldDB" id="A0A150PI86"/>
<accession>A0A150PI86</accession>
<gene>
    <name evidence="4" type="ORF">BE08_07745</name>
</gene>
<dbReference type="Pfam" id="PF00550">
    <property type="entry name" value="PP-binding"/>
    <property type="match status" value="1"/>
</dbReference>
<evidence type="ECO:0000256" key="2">
    <source>
        <dbReference type="ARBA" id="ARBA00022553"/>
    </source>
</evidence>
<dbReference type="PROSITE" id="PS00012">
    <property type="entry name" value="PHOSPHOPANTETHEINE"/>
    <property type="match status" value="1"/>
</dbReference>
<dbReference type="InterPro" id="IPR036736">
    <property type="entry name" value="ACP-like_sf"/>
</dbReference>
<dbReference type="SUPFAM" id="SSF47336">
    <property type="entry name" value="ACP-like"/>
    <property type="match status" value="1"/>
</dbReference>
<evidence type="ECO:0000313" key="4">
    <source>
        <dbReference type="EMBL" id="KYF55370.1"/>
    </source>
</evidence>
<protein>
    <recommendedName>
        <fullName evidence="3">Carrier domain-containing protein</fullName>
    </recommendedName>
</protein>
<reference evidence="4 5" key="1">
    <citation type="submission" date="2014-02" db="EMBL/GenBank/DDBJ databases">
        <title>The small core and large imbalanced accessory genome model reveals a collaborative survival strategy of Sorangium cellulosum strains in nature.</title>
        <authorList>
            <person name="Han K."/>
            <person name="Peng R."/>
            <person name="Blom J."/>
            <person name="Li Y.-Z."/>
        </authorList>
    </citation>
    <scope>NUCLEOTIDE SEQUENCE [LARGE SCALE GENOMIC DNA]</scope>
    <source>
        <strain evidence="4 5">So0157-25</strain>
    </source>
</reference>
<comment type="caution">
    <text evidence="4">The sequence shown here is derived from an EMBL/GenBank/DDBJ whole genome shotgun (WGS) entry which is preliminary data.</text>
</comment>
<dbReference type="Proteomes" id="UP000075420">
    <property type="component" value="Unassembled WGS sequence"/>
</dbReference>
<keyword evidence="1" id="KW-0596">Phosphopantetheine</keyword>
<proteinExistence type="predicted"/>
<dbReference type="Gene3D" id="1.10.1200.10">
    <property type="entry name" value="ACP-like"/>
    <property type="match status" value="1"/>
</dbReference>
<dbReference type="InterPro" id="IPR009081">
    <property type="entry name" value="PP-bd_ACP"/>
</dbReference>
<dbReference type="EMBL" id="JELY01001559">
    <property type="protein sequence ID" value="KYF55370.1"/>
    <property type="molecule type" value="Genomic_DNA"/>
</dbReference>
<dbReference type="InterPro" id="IPR006162">
    <property type="entry name" value="Ppantetheine_attach_site"/>
</dbReference>
<name>A0A150PI86_SORCE</name>
<sequence>MTDKTNLLEMFKTVAARVDKREFPNVTASSVITELGIDSLSMMQIVGEMETELGIMIPDEDLVELITVGDLCKKVGERLEAGA</sequence>
<dbReference type="PROSITE" id="PS50075">
    <property type="entry name" value="CARRIER"/>
    <property type="match status" value="1"/>
</dbReference>